<dbReference type="Pfam" id="PF19054">
    <property type="entry name" value="DUF5753"/>
    <property type="match status" value="1"/>
</dbReference>
<dbReference type="CDD" id="cd00093">
    <property type="entry name" value="HTH_XRE"/>
    <property type="match status" value="1"/>
</dbReference>
<evidence type="ECO:0000259" key="2">
    <source>
        <dbReference type="Pfam" id="PF19054"/>
    </source>
</evidence>
<evidence type="ECO:0000256" key="1">
    <source>
        <dbReference type="SAM" id="MobiDB-lite"/>
    </source>
</evidence>
<name>A0ABR7LSE3_9ACTN</name>
<accession>A0ABR7LSE3</accession>
<feature type="compositionally biased region" description="Acidic residues" evidence="1">
    <location>
        <begin position="38"/>
        <end position="48"/>
    </location>
</feature>
<dbReference type="InterPro" id="IPR010982">
    <property type="entry name" value="Lambda_DNA-bd_dom_sf"/>
</dbReference>
<comment type="caution">
    <text evidence="3">The sequence shown here is derived from an EMBL/GenBank/DDBJ whole genome shotgun (WGS) entry which is preliminary data.</text>
</comment>
<organism evidence="3 4">
    <name type="scientific">Actinomadura alba</name>
    <dbReference type="NCBI Taxonomy" id="406431"/>
    <lineage>
        <taxon>Bacteria</taxon>
        <taxon>Bacillati</taxon>
        <taxon>Actinomycetota</taxon>
        <taxon>Actinomycetes</taxon>
        <taxon>Streptosporangiales</taxon>
        <taxon>Thermomonosporaceae</taxon>
        <taxon>Actinomadura</taxon>
    </lineage>
</organism>
<evidence type="ECO:0000313" key="4">
    <source>
        <dbReference type="Proteomes" id="UP000805614"/>
    </source>
</evidence>
<feature type="compositionally biased region" description="Basic and acidic residues" evidence="1">
    <location>
        <begin position="1"/>
        <end position="21"/>
    </location>
</feature>
<dbReference type="Proteomes" id="UP000805614">
    <property type="component" value="Unassembled WGS sequence"/>
</dbReference>
<evidence type="ECO:0000313" key="3">
    <source>
        <dbReference type="EMBL" id="MBC6467780.1"/>
    </source>
</evidence>
<dbReference type="InterPro" id="IPR043917">
    <property type="entry name" value="DUF5753"/>
</dbReference>
<keyword evidence="4" id="KW-1185">Reference proteome</keyword>
<dbReference type="Gene3D" id="1.10.260.40">
    <property type="entry name" value="lambda repressor-like DNA-binding domains"/>
    <property type="match status" value="1"/>
</dbReference>
<dbReference type="InterPro" id="IPR001387">
    <property type="entry name" value="Cro/C1-type_HTH"/>
</dbReference>
<reference evidence="3 4" key="1">
    <citation type="submission" date="2020-06" db="EMBL/GenBank/DDBJ databases">
        <title>Actinomadura xiongansis sp. nov., isolated from soil of Baiyangdian.</title>
        <authorList>
            <person name="Zhang X."/>
        </authorList>
    </citation>
    <scope>NUCLEOTIDE SEQUENCE [LARGE SCALE GENOMIC DNA]</scope>
    <source>
        <strain evidence="3 4">HBUM206468</strain>
    </source>
</reference>
<dbReference type="Pfam" id="PF13560">
    <property type="entry name" value="HTH_31"/>
    <property type="match status" value="1"/>
</dbReference>
<feature type="region of interest" description="Disordered" evidence="1">
    <location>
        <begin position="1"/>
        <end position="56"/>
    </location>
</feature>
<dbReference type="EMBL" id="JABVEC010000014">
    <property type="protein sequence ID" value="MBC6467780.1"/>
    <property type="molecule type" value="Genomic_DNA"/>
</dbReference>
<gene>
    <name evidence="3" type="ORF">HKK74_20100</name>
</gene>
<protein>
    <submittedName>
        <fullName evidence="3">Helix-turn-helix domain-containing protein</fullName>
    </submittedName>
</protein>
<sequence length="340" mass="37998">MTRRWQDVARQDRLRSTRASEHIGPGDPRVTQAPAGSEDPENPPDGDDATGGRLLEYPRGGPTVLRIVLGSHLRRLREQQNISAEDAGYTIRASHSKISRMELGRVGFKERDVADLLTLYGVLDPTERAVVLSLMEQANTPGWWHQYGDVLPSWFEVYIGLEEAASLIRTYEVQFVPGLLQTEDYARAVIRLGHPEASPGEIERRVRVRMTRRECLTGTEPPTLWAIMDEAALRRPMGGREVMRGQLVHLLEVNKLANVTLQVVPFDTGGHAAAGGPFAILRFGEQSLPDVVYLEQLTSALYLDKLADVDKYLHTMNRLSVEAARPEHTARLLTALLDQL</sequence>
<dbReference type="SUPFAM" id="SSF47413">
    <property type="entry name" value="lambda repressor-like DNA-binding domains"/>
    <property type="match status" value="1"/>
</dbReference>
<feature type="domain" description="DUF5753" evidence="2">
    <location>
        <begin position="157"/>
        <end position="334"/>
    </location>
</feature>
<proteinExistence type="predicted"/>